<dbReference type="Proteomes" id="UP000297866">
    <property type="component" value="Unassembled WGS sequence"/>
</dbReference>
<dbReference type="RefSeq" id="WP_134491670.1">
    <property type="nucleotide sequence ID" value="NZ_SOEZ01000061.1"/>
</dbReference>
<comment type="caution">
    <text evidence="1">The sequence shown here is derived from an EMBL/GenBank/DDBJ whole genome shotgun (WGS) entry which is preliminary data.</text>
</comment>
<evidence type="ECO:0000313" key="1">
    <source>
        <dbReference type="EMBL" id="TFB48743.1"/>
    </source>
</evidence>
<protein>
    <submittedName>
        <fullName evidence="1">Uncharacterized protein</fullName>
    </submittedName>
</protein>
<name>A0A4R8UBZ3_9MICO</name>
<organism evidence="1 2">
    <name type="scientific">Cryobacterium tagatosivorans</name>
    <dbReference type="NCBI Taxonomy" id="1259199"/>
    <lineage>
        <taxon>Bacteria</taxon>
        <taxon>Bacillati</taxon>
        <taxon>Actinomycetota</taxon>
        <taxon>Actinomycetes</taxon>
        <taxon>Micrococcales</taxon>
        <taxon>Microbacteriaceae</taxon>
        <taxon>Cryobacterium</taxon>
    </lineage>
</organism>
<evidence type="ECO:0000313" key="2">
    <source>
        <dbReference type="Proteomes" id="UP000297866"/>
    </source>
</evidence>
<keyword evidence="2" id="KW-1185">Reference proteome</keyword>
<sequence>MTDVPLDAPARHTVLRSFAGHLEADPDAAFARLAGSLAAGDEAAGHVRADPERRLVVVEGDWWYRGEYRVLPEESGALVQYEVINSARFARWAARWAARPVLEAAPAAFGRLLTAIQAEVDDEA</sequence>
<reference evidence="1 2" key="1">
    <citation type="submission" date="2019-03" db="EMBL/GenBank/DDBJ databases">
        <title>Genomics of glacier-inhabiting Cryobacterium strains.</title>
        <authorList>
            <person name="Liu Q."/>
            <person name="Xin Y.-H."/>
        </authorList>
    </citation>
    <scope>NUCLEOTIDE SEQUENCE [LARGE SCALE GENOMIC DNA]</scope>
    <source>
        <strain evidence="1 2">Sr47</strain>
    </source>
</reference>
<proteinExistence type="predicted"/>
<dbReference type="OrthoDB" id="2590919at2"/>
<dbReference type="EMBL" id="SOEZ01000061">
    <property type="protein sequence ID" value="TFB48743.1"/>
    <property type="molecule type" value="Genomic_DNA"/>
</dbReference>
<gene>
    <name evidence="1" type="ORF">E3O23_13090</name>
</gene>
<accession>A0A4R8UBZ3</accession>
<dbReference type="AlphaFoldDB" id="A0A4R8UBZ3"/>